<evidence type="ECO:0000313" key="2">
    <source>
        <dbReference type="Proteomes" id="UP000241238"/>
    </source>
</evidence>
<sequence>MNELEKKLLSSSFSHIYIEKEAVNYPLAKRILEKFPNSNVIEVDIYKEIFSKGNQNFIIQKKSPKLILAVKKESYLYEGAKVCESFGNDNFYYTSSVMNCVYDCEYCYLQGVYTSANIVIFVNIEDCFREIEKILQEKSMYICISYDTDLLALEGITGLVEQWYEFVRKNKKLKIELRTKSSNIKVLKNLEPADNFILAWTLSPKEFTMQYEKGTAVLEQRLKAANEMLEKGWKVRVCFDPVIYMKNFEEEYGELIKKTFKELSPEKILDISIGTFRISKEYLKRMRKSRGSSEVLSYPFFCENGVYSYYPQHINKMMNFMRKEVKKYIEDEKIFI</sequence>
<protein>
    <submittedName>
        <fullName evidence="1">DNA repair photolyase</fullName>
    </submittedName>
</protein>
<dbReference type="PANTHER" id="PTHR37822:SF2">
    <property type="entry name" value="SPORE PHOTOPRODUCT LYASE"/>
    <property type="match status" value="1"/>
</dbReference>
<evidence type="ECO:0000313" key="1">
    <source>
        <dbReference type="EMBL" id="AVQ31222.1"/>
    </source>
</evidence>
<keyword evidence="2" id="KW-1185">Reference proteome</keyword>
<dbReference type="SUPFAM" id="SSF102114">
    <property type="entry name" value="Radical SAM enzymes"/>
    <property type="match status" value="1"/>
</dbReference>
<dbReference type="InterPro" id="IPR058240">
    <property type="entry name" value="rSAM_sf"/>
</dbReference>
<dbReference type="EMBL" id="CP028103">
    <property type="protein sequence ID" value="AVQ31222.1"/>
    <property type="molecule type" value="Genomic_DNA"/>
</dbReference>
<name>A0ABM6U4G8_FUSVA</name>
<proteinExistence type="predicted"/>
<dbReference type="Pfam" id="PF20903">
    <property type="entry name" value="SPL"/>
    <property type="match status" value="1"/>
</dbReference>
<organism evidence="1 2">
    <name type="scientific">Fusobacterium varium ATCC 27725</name>
    <dbReference type="NCBI Taxonomy" id="469618"/>
    <lineage>
        <taxon>Bacteria</taxon>
        <taxon>Fusobacteriati</taxon>
        <taxon>Fusobacteriota</taxon>
        <taxon>Fusobacteriia</taxon>
        <taxon>Fusobacteriales</taxon>
        <taxon>Fusobacteriaceae</taxon>
        <taxon>Fusobacterium</taxon>
    </lineage>
</organism>
<dbReference type="Gene3D" id="3.80.30.30">
    <property type="match status" value="1"/>
</dbReference>
<dbReference type="Proteomes" id="UP000241238">
    <property type="component" value="Chromosome"/>
</dbReference>
<dbReference type="RefSeq" id="WP_005947054.1">
    <property type="nucleotide sequence ID" value="NZ_CP028103.1"/>
</dbReference>
<dbReference type="PANTHER" id="PTHR37822">
    <property type="entry name" value="SPORE PHOTOPRODUCT LYASE-RELATED"/>
    <property type="match status" value="1"/>
</dbReference>
<dbReference type="GeneID" id="77468000"/>
<accession>A0ABM6U4G8</accession>
<dbReference type="InterPro" id="IPR049539">
    <property type="entry name" value="SPL"/>
</dbReference>
<gene>
    <name evidence="1" type="ORF">C4N18_08350</name>
</gene>
<reference evidence="2" key="1">
    <citation type="journal article" date="2018" name="MSphere">
        <title>Fusobacterium Genomics Using MinION and Illumina Sequencing Enables Genome Completion and Correction.</title>
        <authorList>
            <person name="Todd S.M."/>
            <person name="Settlage R.E."/>
            <person name="Lahmers K.K."/>
            <person name="Slade D.J."/>
        </authorList>
    </citation>
    <scope>NUCLEOTIDE SEQUENCE [LARGE SCALE GENOMIC DNA]</scope>
    <source>
        <strain evidence="2">ATCC 27725</strain>
    </source>
</reference>
<dbReference type="Gene3D" id="3.40.50.12110">
    <property type="match status" value="1"/>
</dbReference>